<dbReference type="EnsemblPlants" id="OGLUM02G36630.1">
    <property type="protein sequence ID" value="OGLUM02G36630.1"/>
    <property type="gene ID" value="OGLUM02G36630"/>
</dbReference>
<keyword evidence="2" id="KW-1185">Reference proteome</keyword>
<organism evidence="1">
    <name type="scientific">Oryza glumipatula</name>
    <dbReference type="NCBI Taxonomy" id="40148"/>
    <lineage>
        <taxon>Eukaryota</taxon>
        <taxon>Viridiplantae</taxon>
        <taxon>Streptophyta</taxon>
        <taxon>Embryophyta</taxon>
        <taxon>Tracheophyta</taxon>
        <taxon>Spermatophyta</taxon>
        <taxon>Magnoliopsida</taxon>
        <taxon>Liliopsida</taxon>
        <taxon>Poales</taxon>
        <taxon>Poaceae</taxon>
        <taxon>BOP clade</taxon>
        <taxon>Oryzoideae</taxon>
        <taxon>Oryzeae</taxon>
        <taxon>Oryzinae</taxon>
        <taxon>Oryza</taxon>
    </lineage>
</organism>
<reference evidence="1" key="1">
    <citation type="submission" date="2015-04" db="UniProtKB">
        <authorList>
            <consortium name="EnsemblPlants"/>
        </authorList>
    </citation>
    <scope>IDENTIFICATION</scope>
</reference>
<reference evidence="1" key="2">
    <citation type="submission" date="2018-05" db="EMBL/GenBank/DDBJ databases">
        <title>OgluRS3 (Oryza glumaepatula Reference Sequence Version 3).</title>
        <authorList>
            <person name="Zhang J."/>
            <person name="Kudrna D."/>
            <person name="Lee S."/>
            <person name="Talag J."/>
            <person name="Welchert J."/>
            <person name="Wing R.A."/>
        </authorList>
    </citation>
    <scope>NUCLEOTIDE SEQUENCE [LARGE SCALE GENOMIC DNA]</scope>
</reference>
<dbReference type="AlphaFoldDB" id="A0A0D9YZH0"/>
<evidence type="ECO:0000313" key="2">
    <source>
        <dbReference type="Proteomes" id="UP000026961"/>
    </source>
</evidence>
<dbReference type="Gramene" id="OGLUM02G36630.1">
    <property type="protein sequence ID" value="OGLUM02G36630.1"/>
    <property type="gene ID" value="OGLUM02G36630"/>
</dbReference>
<accession>A0A0D9YZH0</accession>
<protein>
    <submittedName>
        <fullName evidence="1">Uncharacterized protein</fullName>
    </submittedName>
</protein>
<dbReference type="HOGENOM" id="CLU_2112687_0_0_1"/>
<dbReference type="Proteomes" id="UP000026961">
    <property type="component" value="Chromosome 2"/>
</dbReference>
<name>A0A0D9YZH0_9ORYZ</name>
<evidence type="ECO:0000313" key="1">
    <source>
        <dbReference type="EnsemblPlants" id="OGLUM02G36630.1"/>
    </source>
</evidence>
<proteinExistence type="predicted"/>
<sequence>MQTEPHKENHLGHVVTCCSCAHELVKHCGALESDHEDFTFYHRSGSCGIEGCDCGCDSCYDAFHYPDLQDQYANDIHEQSAQFHHTHSTSSQTHHVDHDLRGYLSSILHRTATQN</sequence>